<sequence>MWNVLLNLAPFCLVPESCTSMPPIFGKIASCRIKVVYNEDLKLSELLRESGEMAEEKQESNCGCGEGKVPDREGKCVMPEVTFSAFVMSLNTSVLFHLGEIVDPATGERGVDLELARHGIDTLELIQNKTKGNLSSDEEEMLKNILYDIKLRFVKAVKK</sequence>
<dbReference type="Pfam" id="PF08899">
    <property type="entry name" value="DUF1844"/>
    <property type="match status" value="1"/>
</dbReference>
<evidence type="ECO:0000313" key="1">
    <source>
        <dbReference type="EMBL" id="BCL60186.1"/>
    </source>
</evidence>
<dbReference type="AlphaFoldDB" id="A0A8D5JQM2"/>
<gene>
    <name evidence="1" type="ORF">DGMP_08790</name>
</gene>
<proteinExistence type="predicted"/>
<dbReference type="KEGG" id="dbk:DGMP_08790"/>
<organism evidence="1 2">
    <name type="scientific">Desulfomarina profundi</name>
    <dbReference type="NCBI Taxonomy" id="2772557"/>
    <lineage>
        <taxon>Bacteria</taxon>
        <taxon>Pseudomonadati</taxon>
        <taxon>Thermodesulfobacteriota</taxon>
        <taxon>Desulfobulbia</taxon>
        <taxon>Desulfobulbales</taxon>
        <taxon>Desulfobulbaceae</taxon>
        <taxon>Desulfomarina</taxon>
    </lineage>
</organism>
<dbReference type="Proteomes" id="UP000826725">
    <property type="component" value="Chromosome"/>
</dbReference>
<name>A0A8D5JQM2_9BACT</name>
<evidence type="ECO:0000313" key="2">
    <source>
        <dbReference type="Proteomes" id="UP000826725"/>
    </source>
</evidence>
<reference evidence="1" key="1">
    <citation type="submission" date="2020-09" db="EMBL/GenBank/DDBJ databases">
        <title>Desulfogranum mesoprofundum gen. nov., sp. nov., a novel mesophilic, sulfate-reducing chemolithoautotroph isolated from a deep-sea hydrothermal vent chimney in the Suiyo Seamount.</title>
        <authorList>
            <person name="Hashimoto Y."/>
            <person name="Nakagawa S."/>
        </authorList>
    </citation>
    <scope>NUCLEOTIDE SEQUENCE</scope>
    <source>
        <strain evidence="1">KT2</strain>
    </source>
</reference>
<keyword evidence="2" id="KW-1185">Reference proteome</keyword>
<protein>
    <recommendedName>
        <fullName evidence="3">DUF1844 domain-containing protein</fullName>
    </recommendedName>
</protein>
<accession>A0A8D5JQM2</accession>
<dbReference type="EMBL" id="AP024086">
    <property type="protein sequence ID" value="BCL60186.1"/>
    <property type="molecule type" value="Genomic_DNA"/>
</dbReference>
<dbReference type="InterPro" id="IPR014995">
    <property type="entry name" value="DUF1844"/>
</dbReference>
<evidence type="ECO:0008006" key="3">
    <source>
        <dbReference type="Google" id="ProtNLM"/>
    </source>
</evidence>